<proteinExistence type="predicted"/>
<dbReference type="STRING" id="679926.Mpet_1950"/>
<dbReference type="PROSITE" id="PS51257">
    <property type="entry name" value="PROKAR_LIPOPROTEIN"/>
    <property type="match status" value="1"/>
</dbReference>
<dbReference type="AlphaFoldDB" id="E1RJ31"/>
<dbReference type="RefSeq" id="WP_013329878.1">
    <property type="nucleotide sequence ID" value="NC_014507.1"/>
</dbReference>
<organism evidence="1 2">
    <name type="scientific">Methanolacinia petrolearia (strain DSM 11571 / OCM 486 / SEBR 4847)</name>
    <name type="common">Methanoplanus petrolearius</name>
    <dbReference type="NCBI Taxonomy" id="679926"/>
    <lineage>
        <taxon>Archaea</taxon>
        <taxon>Methanobacteriati</taxon>
        <taxon>Methanobacteriota</taxon>
        <taxon>Stenosarchaea group</taxon>
        <taxon>Methanomicrobia</taxon>
        <taxon>Methanomicrobiales</taxon>
        <taxon>Methanomicrobiaceae</taxon>
        <taxon>Methanolacinia</taxon>
    </lineage>
</organism>
<sequence length="178" mass="18574" precursor="true">MANIRIIAIMVIAAILAVFSAGCSDNGAGEATGTATPTAVLTATATKTPAGGSSGEYSIDEDLPSGIDVDISASVVDSGTLLIKYDFNLTSMGTAMGQKGWKILATAYAYNPDKVEDGFSVNSYDDIISAGLPYKTNNIQVFPSNLYPGKAEVSTNADSGMRLDTNDYYVYGVVLREA</sequence>
<reference evidence="1 2" key="1">
    <citation type="journal article" date="2010" name="Stand. Genomic Sci.">
        <title>Complete genome sequence of Methanoplanus petrolearius type strain (SEBR 4847).</title>
        <authorList>
            <person name="Brambilla E."/>
            <person name="Djao O.D."/>
            <person name="Daligault H."/>
            <person name="Lapidus A."/>
            <person name="Lucas S."/>
            <person name="Hammon N."/>
            <person name="Nolan M."/>
            <person name="Tice H."/>
            <person name="Cheng J.F."/>
            <person name="Han C."/>
            <person name="Tapia R."/>
            <person name="Goodwin L."/>
            <person name="Pitluck S."/>
            <person name="Liolios K."/>
            <person name="Ivanova N."/>
            <person name="Mavromatis K."/>
            <person name="Mikhailova N."/>
            <person name="Pati A."/>
            <person name="Chen A."/>
            <person name="Palaniappan K."/>
            <person name="Land M."/>
            <person name="Hauser L."/>
            <person name="Chang Y.J."/>
            <person name="Jeffries C.D."/>
            <person name="Rohde M."/>
            <person name="Spring S."/>
            <person name="Sikorski J."/>
            <person name="Goker M."/>
            <person name="Woyke T."/>
            <person name="Bristow J."/>
            <person name="Eisen J.A."/>
            <person name="Markowitz V."/>
            <person name="Hugenholtz P."/>
            <person name="Kyrpides N.C."/>
            <person name="Klenk H.P."/>
        </authorList>
    </citation>
    <scope>NUCLEOTIDE SEQUENCE [LARGE SCALE GENOMIC DNA]</scope>
    <source>
        <strain evidence="2">DSM 11571 / OCM 486 / SEBR 4847</strain>
    </source>
</reference>
<protein>
    <submittedName>
        <fullName evidence="1">Uncharacterized protein</fullName>
    </submittedName>
</protein>
<dbReference type="EMBL" id="CP002117">
    <property type="protein sequence ID" value="ADN36701.1"/>
    <property type="molecule type" value="Genomic_DNA"/>
</dbReference>
<dbReference type="KEGG" id="mpi:Mpet_1950"/>
<dbReference type="OrthoDB" id="112402at2157"/>
<accession>E1RJ31</accession>
<dbReference type="HOGENOM" id="CLU_1507400_0_0_2"/>
<name>E1RJ31_METP4</name>
<evidence type="ECO:0000313" key="2">
    <source>
        <dbReference type="Proteomes" id="UP000006565"/>
    </source>
</evidence>
<dbReference type="GeneID" id="9744427"/>
<keyword evidence="2" id="KW-1185">Reference proteome</keyword>
<evidence type="ECO:0000313" key="1">
    <source>
        <dbReference type="EMBL" id="ADN36701.1"/>
    </source>
</evidence>
<dbReference type="Proteomes" id="UP000006565">
    <property type="component" value="Chromosome"/>
</dbReference>
<gene>
    <name evidence="1" type="ordered locus">Mpet_1950</name>
</gene>